<evidence type="ECO:0000313" key="3">
    <source>
        <dbReference type="Proteomes" id="UP000001444"/>
    </source>
</evidence>
<proteinExistence type="predicted"/>
<gene>
    <name evidence="2" type="ordered locus">SCAB_82071</name>
</gene>
<keyword evidence="3" id="KW-1185">Reference proteome</keyword>
<evidence type="ECO:0000313" key="2">
    <source>
        <dbReference type="EMBL" id="CBG75163.1"/>
    </source>
</evidence>
<accession>C9YU34</accession>
<dbReference type="HOGENOM" id="CLU_767103_0_0_11"/>
<dbReference type="GeneID" id="43870379"/>
<name>C9YU34_STRSW</name>
<feature type="region of interest" description="Disordered" evidence="1">
    <location>
        <begin position="131"/>
        <end position="156"/>
    </location>
</feature>
<feature type="compositionally biased region" description="Basic and acidic residues" evidence="1">
    <location>
        <begin position="144"/>
        <end position="153"/>
    </location>
</feature>
<reference evidence="2 3" key="1">
    <citation type="journal article" date="2010" name="Mol. Plant Microbe Interact.">
        <title>Streptomyces scabies 87-22 contains a coronafacic acid-like biosynthetic cluster that contributes to plant-microbe interactions.</title>
        <authorList>
            <person name="Bignell D.R."/>
            <person name="Seipke R.F."/>
            <person name="Huguet-Tapia J.C."/>
            <person name="Chambers A.H."/>
            <person name="Parry R.J."/>
            <person name="Loria R."/>
        </authorList>
    </citation>
    <scope>NUCLEOTIDE SEQUENCE [LARGE SCALE GENOMIC DNA]</scope>
    <source>
        <strain evidence="2 3">87.22</strain>
    </source>
</reference>
<dbReference type="AlphaFoldDB" id="C9YU34"/>
<dbReference type="RefSeq" id="WP_013005603.1">
    <property type="nucleotide sequence ID" value="NC_013929.1"/>
</dbReference>
<evidence type="ECO:0000256" key="1">
    <source>
        <dbReference type="SAM" id="MobiDB-lite"/>
    </source>
</evidence>
<sequence length="361" mass="39065">MVNRALGSTTGEVAVPGSASRAVEIPDSVPDGPLRTWLEWLAELRRRANTPSLSSVAVKAKLKGQPLSTATVRRLLRGETLSERPAAALAYTLAEMDQRPLTDRPSNDWDAFDALLTARLAAAIAGDGVAGASGPAAGGQSESDAQHVSDRQMDGMPADDEGWTEWTGRLRAAAGSPTLVRIAEMVAKAWSEQPSREAVRQSLHGGGGVVQAGAVARVLALWSVYSAGLEPSSDLVWKFERAAQRLFVQWNQTNWDVKRAAPKPSEMWEDYLERLREEAGSPATQEIAEHVEAMSEGIFLPERVEALLAAEGDPRRIAGDAQLVVAALADLQARRGGYRLNDREQAILRLRTLALLDQRRP</sequence>
<organism evidence="2 3">
    <name type="scientific">Streptomyces scabiei (strain 87.22)</name>
    <dbReference type="NCBI Taxonomy" id="680198"/>
    <lineage>
        <taxon>Bacteria</taxon>
        <taxon>Bacillati</taxon>
        <taxon>Actinomycetota</taxon>
        <taxon>Actinomycetes</taxon>
        <taxon>Kitasatosporales</taxon>
        <taxon>Streptomycetaceae</taxon>
        <taxon>Streptomyces</taxon>
    </lineage>
</organism>
<dbReference type="Proteomes" id="UP000001444">
    <property type="component" value="Chromosome"/>
</dbReference>
<dbReference type="EMBL" id="FN554889">
    <property type="protein sequence ID" value="CBG75163.1"/>
    <property type="molecule type" value="Genomic_DNA"/>
</dbReference>
<protein>
    <submittedName>
        <fullName evidence="2">Uncharacterized protein</fullName>
    </submittedName>
</protein>
<dbReference type="KEGG" id="scb:SCAB_82071"/>